<dbReference type="GO" id="GO:0061630">
    <property type="term" value="F:ubiquitin protein ligase activity"/>
    <property type="evidence" value="ECO:0007669"/>
    <property type="project" value="TreeGrafter"/>
</dbReference>
<keyword evidence="3" id="KW-0862">Zinc</keyword>
<organism evidence="8 11">
    <name type="scientific">Didymodactylos carnosus</name>
    <dbReference type="NCBI Taxonomy" id="1234261"/>
    <lineage>
        <taxon>Eukaryota</taxon>
        <taxon>Metazoa</taxon>
        <taxon>Spiralia</taxon>
        <taxon>Gnathifera</taxon>
        <taxon>Rotifera</taxon>
        <taxon>Eurotatoria</taxon>
        <taxon>Bdelloidea</taxon>
        <taxon>Philodinida</taxon>
        <taxon>Philodinidae</taxon>
        <taxon>Didymodactylos</taxon>
    </lineage>
</organism>
<dbReference type="AlphaFoldDB" id="A0A813XGQ1"/>
<dbReference type="GO" id="GO:0005634">
    <property type="term" value="C:nucleus"/>
    <property type="evidence" value="ECO:0007669"/>
    <property type="project" value="TreeGrafter"/>
</dbReference>
<name>A0A813XGQ1_9BILA</name>
<gene>
    <name evidence="8" type="ORF">GPM918_LOCUS6767</name>
    <name evidence="7" type="ORF">OVA965_LOCUS7372</name>
    <name evidence="10" type="ORF">SRO942_LOCUS6767</name>
    <name evidence="9" type="ORF">TMI583_LOCUS7367</name>
</gene>
<dbReference type="SUPFAM" id="SSF57850">
    <property type="entry name" value="RING/U-box"/>
    <property type="match status" value="1"/>
</dbReference>
<dbReference type="Pfam" id="PF13639">
    <property type="entry name" value="zf-RING_2"/>
    <property type="match status" value="1"/>
</dbReference>
<dbReference type="EMBL" id="CAJNOQ010001060">
    <property type="protein sequence ID" value="CAF0864575.1"/>
    <property type="molecule type" value="Genomic_DNA"/>
</dbReference>
<dbReference type="PANTHER" id="PTHR45931">
    <property type="entry name" value="SI:CH211-59O9.10"/>
    <property type="match status" value="1"/>
</dbReference>
<sequence length="366" mass="42769">MGESNRTAKVLRFVSGLQEIFNSEEFKRIYPNLHSTFRSSSNRQTSNNSDNDTHGFRQLFNVDGNERVPSTPDEELAWHLQRQEYEQDVLDNRRNHRQHHNQFNISDYDTNESLEAAFESLPNNMSDDNNLAQRLQREEMGLQNYVRQMPHAVRVFPFYPFFNQDRNANGDDDDNDEIDVQQQFMHALMRGALHMPHGAYGRRRFHGGNRDVRHLQQYQGDFGAEDYETLLELDEITGANKQKLNDEQIKKISTVKFTKLNDLTTEGNTCSICFENFEENQSLHDYPCTHKFHKICSTRWLAENNVCPVCRVPPVIVEQTAPQHRSNVHRSYRPPRTVNNHNRDNGTDRASHNQRHGGGGRRPRFN</sequence>
<evidence type="ECO:0000256" key="1">
    <source>
        <dbReference type="ARBA" id="ARBA00022723"/>
    </source>
</evidence>
<dbReference type="PROSITE" id="PS50089">
    <property type="entry name" value="ZF_RING_2"/>
    <property type="match status" value="1"/>
</dbReference>
<dbReference type="InterPro" id="IPR001841">
    <property type="entry name" value="Znf_RING"/>
</dbReference>
<evidence type="ECO:0000313" key="11">
    <source>
        <dbReference type="Proteomes" id="UP000663829"/>
    </source>
</evidence>
<dbReference type="EMBL" id="CAJOBC010001060">
    <property type="protein sequence ID" value="CAF3652102.1"/>
    <property type="molecule type" value="Genomic_DNA"/>
</dbReference>
<evidence type="ECO:0000313" key="10">
    <source>
        <dbReference type="EMBL" id="CAF3652102.1"/>
    </source>
</evidence>
<evidence type="ECO:0000256" key="3">
    <source>
        <dbReference type="ARBA" id="ARBA00022833"/>
    </source>
</evidence>
<dbReference type="InterPro" id="IPR051834">
    <property type="entry name" value="RING_finger_E3_ligase"/>
</dbReference>
<accession>A0A813XGQ1</accession>
<evidence type="ECO:0000313" key="8">
    <source>
        <dbReference type="EMBL" id="CAF0864575.1"/>
    </source>
</evidence>
<proteinExistence type="predicted"/>
<evidence type="ECO:0000256" key="2">
    <source>
        <dbReference type="ARBA" id="ARBA00022771"/>
    </source>
</evidence>
<keyword evidence="1" id="KW-0479">Metal-binding</keyword>
<dbReference type="EMBL" id="CAJOBA010002340">
    <property type="protein sequence ID" value="CAF3640695.1"/>
    <property type="molecule type" value="Genomic_DNA"/>
</dbReference>
<feature type="compositionally biased region" description="Low complexity" evidence="5">
    <location>
        <begin position="37"/>
        <end position="50"/>
    </location>
</feature>
<evidence type="ECO:0000313" key="9">
    <source>
        <dbReference type="EMBL" id="CAF3640695.1"/>
    </source>
</evidence>
<dbReference type="SMART" id="SM00184">
    <property type="entry name" value="RING"/>
    <property type="match status" value="1"/>
</dbReference>
<feature type="region of interest" description="Disordered" evidence="5">
    <location>
        <begin position="37"/>
        <end position="56"/>
    </location>
</feature>
<evidence type="ECO:0000259" key="6">
    <source>
        <dbReference type="PROSITE" id="PS50089"/>
    </source>
</evidence>
<evidence type="ECO:0000256" key="5">
    <source>
        <dbReference type="SAM" id="MobiDB-lite"/>
    </source>
</evidence>
<feature type="compositionally biased region" description="Basic and acidic residues" evidence="5">
    <location>
        <begin position="341"/>
        <end position="351"/>
    </location>
</feature>
<feature type="domain" description="RING-type" evidence="6">
    <location>
        <begin position="270"/>
        <end position="311"/>
    </location>
</feature>
<dbReference type="CDD" id="cd16454">
    <property type="entry name" value="RING-H2_PA-TM-RING"/>
    <property type="match status" value="1"/>
</dbReference>
<dbReference type="Proteomes" id="UP000681722">
    <property type="component" value="Unassembled WGS sequence"/>
</dbReference>
<keyword evidence="2 4" id="KW-0863">Zinc-finger</keyword>
<dbReference type="GO" id="GO:0006511">
    <property type="term" value="P:ubiquitin-dependent protein catabolic process"/>
    <property type="evidence" value="ECO:0007669"/>
    <property type="project" value="TreeGrafter"/>
</dbReference>
<evidence type="ECO:0000256" key="4">
    <source>
        <dbReference type="PROSITE-ProRule" id="PRU00175"/>
    </source>
</evidence>
<dbReference type="GO" id="GO:0008270">
    <property type="term" value="F:zinc ion binding"/>
    <property type="evidence" value="ECO:0007669"/>
    <property type="project" value="UniProtKB-KW"/>
</dbReference>
<reference evidence="8" key="1">
    <citation type="submission" date="2021-02" db="EMBL/GenBank/DDBJ databases">
        <authorList>
            <person name="Nowell W R."/>
        </authorList>
    </citation>
    <scope>NUCLEOTIDE SEQUENCE</scope>
</reference>
<feature type="compositionally biased region" description="Basic residues" evidence="5">
    <location>
        <begin position="352"/>
        <end position="366"/>
    </location>
</feature>
<feature type="region of interest" description="Disordered" evidence="5">
    <location>
        <begin position="321"/>
        <end position="366"/>
    </location>
</feature>
<dbReference type="Proteomes" id="UP000677228">
    <property type="component" value="Unassembled WGS sequence"/>
</dbReference>
<comment type="caution">
    <text evidence="8">The sequence shown here is derived from an EMBL/GenBank/DDBJ whole genome shotgun (WGS) entry which is preliminary data.</text>
</comment>
<dbReference type="OrthoDB" id="9984778at2759"/>
<dbReference type="Proteomes" id="UP000663829">
    <property type="component" value="Unassembled WGS sequence"/>
</dbReference>
<dbReference type="InterPro" id="IPR013083">
    <property type="entry name" value="Znf_RING/FYVE/PHD"/>
</dbReference>
<keyword evidence="11" id="KW-1185">Reference proteome</keyword>
<dbReference type="EMBL" id="CAJNOK010002340">
    <property type="protein sequence ID" value="CAF0855655.1"/>
    <property type="molecule type" value="Genomic_DNA"/>
</dbReference>
<dbReference type="Proteomes" id="UP000682733">
    <property type="component" value="Unassembled WGS sequence"/>
</dbReference>
<evidence type="ECO:0000313" key="7">
    <source>
        <dbReference type="EMBL" id="CAF0855655.1"/>
    </source>
</evidence>
<dbReference type="Gene3D" id="3.30.40.10">
    <property type="entry name" value="Zinc/RING finger domain, C3HC4 (zinc finger)"/>
    <property type="match status" value="1"/>
</dbReference>
<dbReference type="PANTHER" id="PTHR45931:SF3">
    <property type="entry name" value="RING ZINC FINGER-CONTAINING PROTEIN"/>
    <property type="match status" value="1"/>
</dbReference>
<protein>
    <recommendedName>
        <fullName evidence="6">RING-type domain-containing protein</fullName>
    </recommendedName>
</protein>